<sequence>MVVLGRHYVAVLRWLLYKDISMSGNGNNDLVETFRATMSVFGVPVSVLSPGRIGTQVAQVEPTMFYFYAVGGRYAVSAGNIAEKQYVALDSDGYLCIGDRVEQFNILDLENNFLANKNHPQGEVVINLYSSRSERVMQFDGDDAFDDQETLYNFLIAGRKVRRENLSGEVTYIVPDGRGAWMKYPADKPFMPKPVPILLNIQ</sequence>
<evidence type="ECO:0000313" key="1">
    <source>
        <dbReference type="EMBL" id="VVQ23135.1"/>
    </source>
</evidence>
<protein>
    <submittedName>
        <fullName evidence="1">Uncharacterized protein</fullName>
    </submittedName>
</protein>
<gene>
    <name evidence="1" type="ORF">PS938_05353</name>
</gene>
<dbReference type="EMBL" id="CABVJE010000029">
    <property type="protein sequence ID" value="VVQ23135.1"/>
    <property type="molecule type" value="Genomic_DNA"/>
</dbReference>
<dbReference type="Proteomes" id="UP000327191">
    <property type="component" value="Unassembled WGS sequence"/>
</dbReference>
<organism evidence="1 2">
    <name type="scientific">Pseudomonas fluorescens</name>
    <dbReference type="NCBI Taxonomy" id="294"/>
    <lineage>
        <taxon>Bacteria</taxon>
        <taxon>Pseudomonadati</taxon>
        <taxon>Pseudomonadota</taxon>
        <taxon>Gammaproteobacteria</taxon>
        <taxon>Pseudomonadales</taxon>
        <taxon>Pseudomonadaceae</taxon>
        <taxon>Pseudomonas</taxon>
    </lineage>
</organism>
<evidence type="ECO:0000313" key="2">
    <source>
        <dbReference type="Proteomes" id="UP000327191"/>
    </source>
</evidence>
<reference evidence="1 2" key="1">
    <citation type="submission" date="2019-09" db="EMBL/GenBank/DDBJ databases">
        <authorList>
            <person name="Chandra G."/>
            <person name="Truman W A."/>
        </authorList>
    </citation>
    <scope>NUCLEOTIDE SEQUENCE [LARGE SCALE GENOMIC DNA]</scope>
    <source>
        <strain evidence="1">PS938</strain>
    </source>
</reference>
<accession>A0A5E7VKY4</accession>
<proteinExistence type="predicted"/>
<dbReference type="AlphaFoldDB" id="A0A5E7VKY4"/>
<name>A0A5E7VKY4_PSEFL</name>